<dbReference type="Proteomes" id="UP000823388">
    <property type="component" value="Chromosome 8N"/>
</dbReference>
<accession>A0A8T0P6X5</accession>
<proteinExistence type="predicted"/>
<dbReference type="Gene3D" id="1.10.110.10">
    <property type="entry name" value="Plant lipid-transfer and hydrophobic proteins"/>
    <property type="match status" value="1"/>
</dbReference>
<dbReference type="Pfam" id="PF14368">
    <property type="entry name" value="LTP_2"/>
    <property type="match status" value="1"/>
</dbReference>
<name>A0A8T0P6X5_PANVG</name>
<keyword evidence="1" id="KW-0732">Signal</keyword>
<dbReference type="InterPro" id="IPR036312">
    <property type="entry name" value="Bifun_inhib/LTP/seed_sf"/>
</dbReference>
<evidence type="ECO:0000259" key="2">
    <source>
        <dbReference type="Pfam" id="PF14368"/>
    </source>
</evidence>
<dbReference type="InterPro" id="IPR016140">
    <property type="entry name" value="Bifunc_inhib/LTP/seed_store"/>
</dbReference>
<reference evidence="3" key="1">
    <citation type="submission" date="2020-05" db="EMBL/GenBank/DDBJ databases">
        <title>WGS assembly of Panicum virgatum.</title>
        <authorList>
            <person name="Lovell J.T."/>
            <person name="Jenkins J."/>
            <person name="Shu S."/>
            <person name="Juenger T.E."/>
            <person name="Schmutz J."/>
        </authorList>
    </citation>
    <scope>NUCLEOTIDE SEQUENCE</scope>
    <source>
        <strain evidence="3">AP13</strain>
    </source>
</reference>
<feature type="domain" description="Bifunctional inhibitor/plant lipid transfer protein/seed storage helical" evidence="2">
    <location>
        <begin position="16"/>
        <end position="100"/>
    </location>
</feature>
<protein>
    <recommendedName>
        <fullName evidence="2">Bifunctional inhibitor/plant lipid transfer protein/seed storage helical domain-containing protein</fullName>
    </recommendedName>
</protein>
<keyword evidence="4" id="KW-1185">Reference proteome</keyword>
<evidence type="ECO:0000256" key="1">
    <source>
        <dbReference type="SAM" id="SignalP"/>
    </source>
</evidence>
<sequence>MLPVKVAALLVCVIMYPHIVASTCTNKEKDEILEHCKEYIGHGPPDLFPMDPDEPCCKAAREVPQMDMQCIVKLLTAKEVKEYDDHKILDLKHFCELERRRKVMA</sequence>
<evidence type="ECO:0000313" key="3">
    <source>
        <dbReference type="EMBL" id="KAG2556545.1"/>
    </source>
</evidence>
<feature type="chain" id="PRO_5035897448" description="Bifunctional inhibitor/plant lipid transfer protein/seed storage helical domain-containing protein" evidence="1">
    <location>
        <begin position="23"/>
        <end position="105"/>
    </location>
</feature>
<dbReference type="EMBL" id="CM029052">
    <property type="protein sequence ID" value="KAG2556545.1"/>
    <property type="molecule type" value="Genomic_DNA"/>
</dbReference>
<evidence type="ECO:0000313" key="4">
    <source>
        <dbReference type="Proteomes" id="UP000823388"/>
    </source>
</evidence>
<comment type="caution">
    <text evidence="3">The sequence shown here is derived from an EMBL/GenBank/DDBJ whole genome shotgun (WGS) entry which is preliminary data.</text>
</comment>
<organism evidence="3 4">
    <name type="scientific">Panicum virgatum</name>
    <name type="common">Blackwell switchgrass</name>
    <dbReference type="NCBI Taxonomy" id="38727"/>
    <lineage>
        <taxon>Eukaryota</taxon>
        <taxon>Viridiplantae</taxon>
        <taxon>Streptophyta</taxon>
        <taxon>Embryophyta</taxon>
        <taxon>Tracheophyta</taxon>
        <taxon>Spermatophyta</taxon>
        <taxon>Magnoliopsida</taxon>
        <taxon>Liliopsida</taxon>
        <taxon>Poales</taxon>
        <taxon>Poaceae</taxon>
        <taxon>PACMAD clade</taxon>
        <taxon>Panicoideae</taxon>
        <taxon>Panicodae</taxon>
        <taxon>Paniceae</taxon>
        <taxon>Panicinae</taxon>
        <taxon>Panicum</taxon>
        <taxon>Panicum sect. Hiantes</taxon>
    </lineage>
</organism>
<dbReference type="AlphaFoldDB" id="A0A8T0P6X5"/>
<gene>
    <name evidence="3" type="ORF">PVAP13_8NG202603</name>
</gene>
<feature type="signal peptide" evidence="1">
    <location>
        <begin position="1"/>
        <end position="22"/>
    </location>
</feature>